<feature type="transmembrane region" description="Helical" evidence="6">
    <location>
        <begin position="288"/>
        <end position="307"/>
    </location>
</feature>
<feature type="transmembrane region" description="Helical" evidence="6">
    <location>
        <begin position="111"/>
        <end position="132"/>
    </location>
</feature>
<evidence type="ECO:0000256" key="4">
    <source>
        <dbReference type="ARBA" id="ARBA00023136"/>
    </source>
</evidence>
<dbReference type="EMBL" id="JAYJJQ010000001">
    <property type="protein sequence ID" value="MEB3067793.1"/>
    <property type="molecule type" value="Genomic_DNA"/>
</dbReference>
<dbReference type="RefSeq" id="WP_225399359.1">
    <property type="nucleotide sequence ID" value="NZ_JAYJJQ010000001.1"/>
</dbReference>
<organism evidence="8 9">
    <name type="scientific">[Mycobacterium] vasticus</name>
    <dbReference type="NCBI Taxonomy" id="2875777"/>
    <lineage>
        <taxon>Bacteria</taxon>
        <taxon>Bacillati</taxon>
        <taxon>Actinomycetota</taxon>
        <taxon>Actinomycetes</taxon>
        <taxon>Mycobacteriales</taxon>
        <taxon>Mycobacteriaceae</taxon>
        <taxon>Mycolicibacter</taxon>
    </lineage>
</organism>
<dbReference type="Proteomes" id="UP001299283">
    <property type="component" value="Unassembled WGS sequence"/>
</dbReference>
<evidence type="ECO:0000313" key="9">
    <source>
        <dbReference type="Proteomes" id="UP001299283"/>
    </source>
</evidence>
<keyword evidence="3 6" id="KW-1133">Transmembrane helix</keyword>
<evidence type="ECO:0000256" key="1">
    <source>
        <dbReference type="ARBA" id="ARBA00004141"/>
    </source>
</evidence>
<proteinExistence type="predicted"/>
<keyword evidence="2 6" id="KW-0812">Transmembrane</keyword>
<dbReference type="PROSITE" id="PS51257">
    <property type="entry name" value="PROKAR_LIPOPROTEIN"/>
    <property type="match status" value="1"/>
</dbReference>
<keyword evidence="4 6" id="KW-0472">Membrane</keyword>
<dbReference type="InterPro" id="IPR007016">
    <property type="entry name" value="O-antigen_ligase-rel_domated"/>
</dbReference>
<feature type="transmembrane region" description="Helical" evidence="6">
    <location>
        <begin position="144"/>
        <end position="164"/>
    </location>
</feature>
<sequence length="497" mass="52399">MTVYARGRQRLALTAALWAPFLFGCFAFGVLSVRDRTSGLILVGVTFCVVVYWARPQVMMWIALFLSCGALPEGLPPGKIIGPVMIYGHHVPLVLAVCYLISTVRPEFRTYLLPGAFALTVVFSAAVGLAAGNPTFAAVREASILLEMVAGFMLAILIVHGGYIKEAVRVMAVTLWVSAGLNVMASMHLIRPLTGRVESAAVETGAAEATRVITNSLQPSIAVLAALVAGQIVGRVRLSTLIALAPPALISPMLAISRNTLIAVGLAVIVASLLSAQGFSTIHRISRVFTGSALSVLIIVPGALFLLQHTPAGSWLADQFTGYQRRVLGGVSTNALAADASTKARLDENSFLIGKFDQAPLFGHGLGYEYQPSYGHGDSGFDAFANTLGTTYAHNFYLWWLVKAGAVGMAVFAALAVIPLYRAIRRASAPAKVSVAVAFGLLVMSVVDPMPEDIAGALTMGMTLGAAMAFAALPRSQPEPAPTTTRPTSWSLDAQTT</sequence>
<comment type="subcellular location">
    <subcellularLocation>
        <location evidence="1">Membrane</location>
        <topology evidence="1">Multi-pass membrane protein</topology>
    </subcellularLocation>
</comment>
<reference evidence="8 9" key="1">
    <citation type="submission" date="2023-12" db="EMBL/GenBank/DDBJ databases">
        <title>Description of new species of Mycobacterium terrae complex isolated from sewage at the Sao Paulo Zoological Park Foundation in Brazil.</title>
        <authorList>
            <person name="Romagnoli C.L."/>
            <person name="Conceicao E.C."/>
            <person name="Machado E."/>
            <person name="Barreto L.B.P.F."/>
            <person name="Sharma A."/>
            <person name="Silva N.M."/>
            <person name="Marques L.E."/>
            <person name="Juliana M.A."/>
            <person name="Lourenco M.C.S."/>
            <person name="Digiampietri L.A."/>
            <person name="Suffys P.N."/>
            <person name="Viana-Niero C."/>
        </authorList>
    </citation>
    <scope>NUCLEOTIDE SEQUENCE [LARGE SCALE GENOMIC DNA]</scope>
    <source>
        <strain evidence="8 9">MYC017</strain>
    </source>
</reference>
<feature type="transmembrane region" description="Helical" evidence="6">
    <location>
        <begin position="84"/>
        <end position="105"/>
    </location>
</feature>
<accession>A0ABU5YRP9</accession>
<keyword evidence="9" id="KW-1185">Reference proteome</keyword>
<feature type="transmembrane region" description="Helical" evidence="6">
    <location>
        <begin position="256"/>
        <end position="276"/>
    </location>
</feature>
<feature type="compositionally biased region" description="Polar residues" evidence="5">
    <location>
        <begin position="482"/>
        <end position="497"/>
    </location>
</feature>
<name>A0ABU5YRP9_9MYCO</name>
<comment type="caution">
    <text evidence="8">The sequence shown here is derived from an EMBL/GenBank/DDBJ whole genome shotgun (WGS) entry which is preliminary data.</text>
</comment>
<feature type="domain" description="O-antigen ligase-related" evidence="7">
    <location>
        <begin position="249"/>
        <end position="413"/>
    </location>
</feature>
<feature type="transmembrane region" description="Helical" evidence="6">
    <location>
        <begin position="221"/>
        <end position="244"/>
    </location>
</feature>
<evidence type="ECO:0000256" key="5">
    <source>
        <dbReference type="SAM" id="MobiDB-lite"/>
    </source>
</evidence>
<evidence type="ECO:0000313" key="8">
    <source>
        <dbReference type="EMBL" id="MEB3067793.1"/>
    </source>
</evidence>
<feature type="transmembrane region" description="Helical" evidence="6">
    <location>
        <begin position="454"/>
        <end position="473"/>
    </location>
</feature>
<evidence type="ECO:0000259" key="7">
    <source>
        <dbReference type="Pfam" id="PF04932"/>
    </source>
</evidence>
<feature type="transmembrane region" description="Helical" evidence="6">
    <location>
        <begin position="397"/>
        <end position="418"/>
    </location>
</feature>
<dbReference type="Pfam" id="PF04932">
    <property type="entry name" value="Wzy_C"/>
    <property type="match status" value="1"/>
</dbReference>
<feature type="transmembrane region" description="Helical" evidence="6">
    <location>
        <begin position="430"/>
        <end position="448"/>
    </location>
</feature>
<protein>
    <submittedName>
        <fullName evidence="8">O-antigen ligase family protein</fullName>
    </submittedName>
</protein>
<feature type="region of interest" description="Disordered" evidence="5">
    <location>
        <begin position="476"/>
        <end position="497"/>
    </location>
</feature>
<dbReference type="GO" id="GO:0016874">
    <property type="term" value="F:ligase activity"/>
    <property type="evidence" value="ECO:0007669"/>
    <property type="project" value="UniProtKB-KW"/>
</dbReference>
<keyword evidence="8" id="KW-0436">Ligase</keyword>
<evidence type="ECO:0000256" key="3">
    <source>
        <dbReference type="ARBA" id="ARBA00022989"/>
    </source>
</evidence>
<gene>
    <name evidence="8" type="ORF">K5L39_01200</name>
</gene>
<evidence type="ECO:0000256" key="2">
    <source>
        <dbReference type="ARBA" id="ARBA00022692"/>
    </source>
</evidence>
<feature type="transmembrane region" description="Helical" evidence="6">
    <location>
        <begin position="37"/>
        <end position="54"/>
    </location>
</feature>
<evidence type="ECO:0000256" key="6">
    <source>
        <dbReference type="SAM" id="Phobius"/>
    </source>
</evidence>